<evidence type="ECO:0000256" key="1">
    <source>
        <dbReference type="ARBA" id="ARBA00004123"/>
    </source>
</evidence>
<dbReference type="OrthoDB" id="1917565at2759"/>
<evidence type="ECO:0000313" key="8">
    <source>
        <dbReference type="EMBL" id="KAF7808888.1"/>
    </source>
</evidence>
<dbReference type="InterPro" id="IPR016177">
    <property type="entry name" value="DNA-bd_dom_sf"/>
</dbReference>
<evidence type="ECO:0000313" key="9">
    <source>
        <dbReference type="Proteomes" id="UP000634136"/>
    </source>
</evidence>
<dbReference type="CDD" id="cd00018">
    <property type="entry name" value="AP2"/>
    <property type="match status" value="1"/>
</dbReference>
<feature type="domain" description="AP2/ERF" evidence="7">
    <location>
        <begin position="186"/>
        <end position="242"/>
    </location>
</feature>
<evidence type="ECO:0000256" key="4">
    <source>
        <dbReference type="ARBA" id="ARBA00023163"/>
    </source>
</evidence>
<sequence>MVSLCLCSLQKSQHPNGELEYGEANDFDAFEAQKDLFWSSVLWWFSYTTIFSPFHLYKRGSHLISRTLFHILQTSRFCSSVSVFCEINAYKNVNRKPYPTIGFEYGMSRKLRIICDDPEATDSSSSEDEAEWIKKPKRVKRMVHELHLPLLPEKKPKTTEADGSFQESNNGGKQGKSLMRKRSSSKYRGVRLRNSGKWAAEIRHPLQGRKWLGTFNTPEEASQAYEAKRMELEAMVKSLPSPTSSSEAAMVASRKSFSTSPTPSISSSSVSFTSEDSESVFSQTSPPSVLEVYTSTEKGNGNGNISIKEEAAHDFESGFAALPIPDLSFPPKVEIKEEANDLVFQMPDLGMMNVPLPSPPVDLDYFMVDNFGLSFEEDDDFGDILNMQICGFNEDEPSELPDFDFGDFGADDEFAGWIEEPLNITCA</sequence>
<proteinExistence type="predicted"/>
<keyword evidence="9" id="KW-1185">Reference proteome</keyword>
<dbReference type="PANTHER" id="PTHR31194">
    <property type="entry name" value="SHN SHINE , DNA BINDING / TRANSCRIPTION FACTOR"/>
    <property type="match status" value="1"/>
</dbReference>
<dbReference type="PROSITE" id="PS51032">
    <property type="entry name" value="AP2_ERF"/>
    <property type="match status" value="1"/>
</dbReference>
<comment type="subcellular location">
    <subcellularLocation>
        <location evidence="1">Nucleus</location>
    </subcellularLocation>
</comment>
<reference evidence="8" key="1">
    <citation type="submission" date="2020-09" db="EMBL/GenBank/DDBJ databases">
        <title>Genome-Enabled Discovery of Anthraquinone Biosynthesis in Senna tora.</title>
        <authorList>
            <person name="Kang S.-H."/>
            <person name="Pandey R.P."/>
            <person name="Lee C.-M."/>
            <person name="Sim J.-S."/>
            <person name="Jeong J.-T."/>
            <person name="Choi B.-S."/>
            <person name="Jung M."/>
            <person name="Ginzburg D."/>
            <person name="Zhao K."/>
            <person name="Won S.Y."/>
            <person name="Oh T.-J."/>
            <person name="Yu Y."/>
            <person name="Kim N.-H."/>
            <person name="Lee O.R."/>
            <person name="Lee T.-H."/>
            <person name="Bashyal P."/>
            <person name="Kim T.-S."/>
            <person name="Lee W.-H."/>
            <person name="Kawkins C."/>
            <person name="Kim C.-K."/>
            <person name="Kim J.S."/>
            <person name="Ahn B.O."/>
            <person name="Rhee S.Y."/>
            <person name="Sohng J.K."/>
        </authorList>
    </citation>
    <scope>NUCLEOTIDE SEQUENCE</scope>
    <source>
        <tissue evidence="8">Leaf</tissue>
    </source>
</reference>
<dbReference type="GO" id="GO:0003677">
    <property type="term" value="F:DNA binding"/>
    <property type="evidence" value="ECO:0007669"/>
    <property type="project" value="UniProtKB-KW"/>
</dbReference>
<keyword evidence="2" id="KW-0805">Transcription regulation</keyword>
<keyword evidence="5" id="KW-0539">Nucleus</keyword>
<dbReference type="GO" id="GO:0005634">
    <property type="term" value="C:nucleus"/>
    <property type="evidence" value="ECO:0007669"/>
    <property type="project" value="UniProtKB-SubCell"/>
</dbReference>
<dbReference type="AlphaFoldDB" id="A0A834ST40"/>
<dbReference type="EMBL" id="JAAIUW010000011">
    <property type="protein sequence ID" value="KAF7808888.1"/>
    <property type="molecule type" value="Genomic_DNA"/>
</dbReference>
<keyword evidence="4" id="KW-0804">Transcription</keyword>
<name>A0A834ST40_9FABA</name>
<dbReference type="SUPFAM" id="SSF54171">
    <property type="entry name" value="DNA-binding domain"/>
    <property type="match status" value="1"/>
</dbReference>
<comment type="caution">
    <text evidence="8">The sequence shown here is derived from an EMBL/GenBank/DDBJ whole genome shotgun (WGS) entry which is preliminary data.</text>
</comment>
<dbReference type="Pfam" id="PF00847">
    <property type="entry name" value="AP2"/>
    <property type="match status" value="1"/>
</dbReference>
<organism evidence="8 9">
    <name type="scientific">Senna tora</name>
    <dbReference type="NCBI Taxonomy" id="362788"/>
    <lineage>
        <taxon>Eukaryota</taxon>
        <taxon>Viridiplantae</taxon>
        <taxon>Streptophyta</taxon>
        <taxon>Embryophyta</taxon>
        <taxon>Tracheophyta</taxon>
        <taxon>Spermatophyta</taxon>
        <taxon>Magnoliopsida</taxon>
        <taxon>eudicotyledons</taxon>
        <taxon>Gunneridae</taxon>
        <taxon>Pentapetalae</taxon>
        <taxon>rosids</taxon>
        <taxon>fabids</taxon>
        <taxon>Fabales</taxon>
        <taxon>Fabaceae</taxon>
        <taxon>Caesalpinioideae</taxon>
        <taxon>Cassia clade</taxon>
        <taxon>Senna</taxon>
    </lineage>
</organism>
<dbReference type="PANTHER" id="PTHR31194:SF62">
    <property type="entry name" value="ETHYLENE-RESPONSIVE TRANSCRIPTION FACTOR ERF118"/>
    <property type="match status" value="1"/>
</dbReference>
<keyword evidence="3" id="KW-0238">DNA-binding</keyword>
<protein>
    <submittedName>
        <fullName evidence="8">Ethylene-responsive transcription factor ERF118</fullName>
    </submittedName>
</protein>
<evidence type="ECO:0000256" key="5">
    <source>
        <dbReference type="ARBA" id="ARBA00023242"/>
    </source>
</evidence>
<dbReference type="InterPro" id="IPR050913">
    <property type="entry name" value="AP2/ERF_ERF"/>
</dbReference>
<evidence type="ECO:0000256" key="6">
    <source>
        <dbReference type="SAM" id="MobiDB-lite"/>
    </source>
</evidence>
<dbReference type="InterPro" id="IPR036955">
    <property type="entry name" value="AP2/ERF_dom_sf"/>
</dbReference>
<gene>
    <name evidence="8" type="ORF">G2W53_035631</name>
</gene>
<dbReference type="Proteomes" id="UP000634136">
    <property type="component" value="Unassembled WGS sequence"/>
</dbReference>
<evidence type="ECO:0000256" key="2">
    <source>
        <dbReference type="ARBA" id="ARBA00023015"/>
    </source>
</evidence>
<accession>A0A834ST40</accession>
<feature type="region of interest" description="Disordered" evidence="6">
    <location>
        <begin position="153"/>
        <end position="190"/>
    </location>
</feature>
<dbReference type="SMART" id="SM00380">
    <property type="entry name" value="AP2"/>
    <property type="match status" value="1"/>
</dbReference>
<feature type="compositionally biased region" description="Basic residues" evidence="6">
    <location>
        <begin position="178"/>
        <end position="190"/>
    </location>
</feature>
<dbReference type="Gene3D" id="3.30.730.10">
    <property type="entry name" value="AP2/ERF domain"/>
    <property type="match status" value="1"/>
</dbReference>
<evidence type="ECO:0000256" key="3">
    <source>
        <dbReference type="ARBA" id="ARBA00023125"/>
    </source>
</evidence>
<dbReference type="GO" id="GO:0003700">
    <property type="term" value="F:DNA-binding transcription factor activity"/>
    <property type="evidence" value="ECO:0007669"/>
    <property type="project" value="InterPro"/>
</dbReference>
<dbReference type="InterPro" id="IPR001471">
    <property type="entry name" value="AP2/ERF_dom"/>
</dbReference>
<evidence type="ECO:0000259" key="7">
    <source>
        <dbReference type="PROSITE" id="PS51032"/>
    </source>
</evidence>
<dbReference type="PRINTS" id="PR00367">
    <property type="entry name" value="ETHRSPELEMNT"/>
</dbReference>